<feature type="repeat" description="TPR" evidence="1">
    <location>
        <begin position="149"/>
        <end position="182"/>
    </location>
</feature>
<dbReference type="SUPFAM" id="SSF48452">
    <property type="entry name" value="TPR-like"/>
    <property type="match status" value="2"/>
</dbReference>
<dbReference type="PROSITE" id="PS50005">
    <property type="entry name" value="TPR"/>
    <property type="match status" value="1"/>
</dbReference>
<dbReference type="Pfam" id="PF13424">
    <property type="entry name" value="TPR_12"/>
    <property type="match status" value="1"/>
</dbReference>
<keyword evidence="5" id="KW-1185">Reference proteome</keyword>
<evidence type="ECO:0000256" key="2">
    <source>
        <dbReference type="SAM" id="Phobius"/>
    </source>
</evidence>
<protein>
    <submittedName>
        <fullName evidence="4">CHAT domain-containing protein</fullName>
    </submittedName>
</protein>
<keyword evidence="2" id="KW-0472">Membrane</keyword>
<proteinExistence type="predicted"/>
<evidence type="ECO:0000313" key="4">
    <source>
        <dbReference type="EMBL" id="MFC1572230.1"/>
    </source>
</evidence>
<dbReference type="PANTHER" id="PTHR10098">
    <property type="entry name" value="RAPSYN-RELATED"/>
    <property type="match status" value="1"/>
</dbReference>
<dbReference type="Pfam" id="PF12770">
    <property type="entry name" value="CHAT"/>
    <property type="match status" value="1"/>
</dbReference>
<name>A0ABV6YIQ7_UNCEI</name>
<feature type="transmembrane region" description="Helical" evidence="2">
    <location>
        <begin position="771"/>
        <end position="793"/>
    </location>
</feature>
<accession>A0ABV6YIQ7</accession>
<dbReference type="EMBL" id="JBHPKH010000008">
    <property type="protein sequence ID" value="MFC1572230.1"/>
    <property type="molecule type" value="Genomic_DNA"/>
</dbReference>
<dbReference type="SMART" id="SM00028">
    <property type="entry name" value="TPR"/>
    <property type="match status" value="6"/>
</dbReference>
<comment type="caution">
    <text evidence="4">The sequence shown here is derived from an EMBL/GenBank/DDBJ whole genome shotgun (WGS) entry which is preliminary data.</text>
</comment>
<feature type="transmembrane region" description="Helical" evidence="2">
    <location>
        <begin position="862"/>
        <end position="880"/>
    </location>
</feature>
<reference evidence="4 5" key="1">
    <citation type="submission" date="2024-09" db="EMBL/GenBank/DDBJ databases">
        <authorList>
            <person name="D'Angelo T."/>
        </authorList>
    </citation>
    <scope>NUCLEOTIDE SEQUENCE [LARGE SCALE GENOMIC DNA]</scope>
    <source>
        <strain evidence="4">SAG AM-320-E07</strain>
    </source>
</reference>
<gene>
    <name evidence="4" type="ORF">ACFL6M_01400</name>
</gene>
<dbReference type="Proteomes" id="UP001593833">
    <property type="component" value="Unassembled WGS sequence"/>
</dbReference>
<evidence type="ECO:0000259" key="3">
    <source>
        <dbReference type="Pfam" id="PF12770"/>
    </source>
</evidence>
<feature type="domain" description="CHAT" evidence="3">
    <location>
        <begin position="574"/>
        <end position="846"/>
    </location>
</feature>
<dbReference type="InterPro" id="IPR011990">
    <property type="entry name" value="TPR-like_helical_dom_sf"/>
</dbReference>
<keyword evidence="1" id="KW-0802">TPR repeat</keyword>
<dbReference type="PANTHER" id="PTHR10098:SF108">
    <property type="entry name" value="TETRATRICOPEPTIDE REPEAT PROTEIN 28"/>
    <property type="match status" value="1"/>
</dbReference>
<keyword evidence="2" id="KW-1133">Transmembrane helix</keyword>
<sequence length="884" mass="96897">MRFQARDALAEIEKVLPEARAGADSSFLLALLVRKGELHSSFGQARASEPILSEAIALAETLADSLALCEGLRWLGLAMDAQGRVDEAVALYNQLLQTAEACESELYRGWALVGLAWRDKAGGDNASSARRHRQAVTHFEEAQSSRGQSWAWNGLGMALDHLGEYDEALTCYRRAAAIGRASSDVVIESMAENNLGALTDALGDPGTALEHFERARVLQLEMGYARGAMPPALNIVRCNQRLGRFDAAQAGLRALLAECRKEHYLGFEGKILNSQADLELSRDHLHRASELYQQTILLGQSQPLNSRAEAHIGLALTQSKLGKTEDALETLEKGRDEISGLDVREQALMLDGESGACLQKLGRHREALKRLQYVERKADDFGLSGYRVKALGQAAASYRALGFADSSLALLQKAATVWEAERGLSRDPEWREQRGVSGHLIYTDLAAQLLAPREGFPEKERQREAFEQLQIFKARTLLERMLGPGKRTAALADEPHQLALERLQTQVLRDGELVLDFYLGPNVSFLFAVTRTECRVVTLPPERQLQERLLHYHSFISDPPTSEEVANKLQIVHASGRRLSRLLFGEIEDMLGIADLVFLIPDGMLNLLAPNALMPQLDLTETNWARIPSASVLAGVRTNQESKTPIAGKSVLVVAGCRDPGSGTLPGARREAEMLVDGYRHVDLCLLEDENRERPIDFGLQDLVPYDLLHLAAHARVDDQYPWQSAIRLVNADRDDCLSAADIAATRLNARLAVLAACESAGGRVLSGEGVLGLAGAFLSAGVPAIVATLWPVDDTQTTRLMEHFYSGLAAGLDAATALESARRAIRATPATSHPFFWAGYILVGDGRIDVELERRRPRPRFFLGFLGVSAVSLLLLSFLRRGS</sequence>
<dbReference type="InterPro" id="IPR019734">
    <property type="entry name" value="TPR_rpt"/>
</dbReference>
<evidence type="ECO:0000256" key="1">
    <source>
        <dbReference type="PROSITE-ProRule" id="PRU00339"/>
    </source>
</evidence>
<organism evidence="4 5">
    <name type="scientific">Eiseniibacteriota bacterium</name>
    <dbReference type="NCBI Taxonomy" id="2212470"/>
    <lineage>
        <taxon>Bacteria</taxon>
        <taxon>Candidatus Eiseniibacteriota</taxon>
    </lineage>
</organism>
<evidence type="ECO:0000313" key="5">
    <source>
        <dbReference type="Proteomes" id="UP001593833"/>
    </source>
</evidence>
<dbReference type="Gene3D" id="1.25.40.10">
    <property type="entry name" value="Tetratricopeptide repeat domain"/>
    <property type="match status" value="2"/>
</dbReference>
<dbReference type="InterPro" id="IPR024983">
    <property type="entry name" value="CHAT_dom"/>
</dbReference>
<keyword evidence="2" id="KW-0812">Transmembrane</keyword>